<dbReference type="PROSITE" id="PS51375">
    <property type="entry name" value="PPR"/>
    <property type="match status" value="2"/>
</dbReference>
<gene>
    <name evidence="4" type="ORF">CUMW_208650</name>
</gene>
<feature type="repeat" description="PPR" evidence="3">
    <location>
        <begin position="29"/>
        <end position="63"/>
    </location>
</feature>
<keyword evidence="5" id="KW-1185">Reference proteome</keyword>
<protein>
    <recommendedName>
        <fullName evidence="6">Pentacotripeptide-repeat region of PRORP domain-containing protein</fullName>
    </recommendedName>
</protein>
<comment type="caution">
    <text evidence="4">The sequence shown here is derived from an EMBL/GenBank/DDBJ whole genome shotgun (WGS) entry which is preliminary data.</text>
</comment>
<dbReference type="Gene3D" id="1.25.40.10">
    <property type="entry name" value="Tetratricopeptide repeat domain"/>
    <property type="match status" value="1"/>
</dbReference>
<dbReference type="NCBIfam" id="TIGR00756">
    <property type="entry name" value="PPR"/>
    <property type="match status" value="2"/>
</dbReference>
<dbReference type="Pfam" id="PF01535">
    <property type="entry name" value="PPR"/>
    <property type="match status" value="1"/>
</dbReference>
<evidence type="ECO:0000256" key="3">
    <source>
        <dbReference type="PROSITE-ProRule" id="PRU00708"/>
    </source>
</evidence>
<keyword evidence="2" id="KW-0677">Repeat</keyword>
<dbReference type="Pfam" id="PF13041">
    <property type="entry name" value="PPR_2"/>
    <property type="match status" value="1"/>
</dbReference>
<sequence>MIHGLCNDGQMDKAHDLFLDMEAKGVEPNFLIFNTLMLGFIRNNETSKVIELLHRIDKRNVMPDASILSIVVDLLVKNEISLNSIPHFKRHKSLKIVHLGSGIVAASTFAKLFLQKMN</sequence>
<evidence type="ECO:0000313" key="4">
    <source>
        <dbReference type="EMBL" id="GAY61272.1"/>
    </source>
</evidence>
<feature type="repeat" description="PPR" evidence="3">
    <location>
        <begin position="1"/>
        <end position="28"/>
    </location>
</feature>
<dbReference type="EMBL" id="BDQV01000264">
    <property type="protein sequence ID" value="GAY61272.1"/>
    <property type="molecule type" value="Genomic_DNA"/>
</dbReference>
<evidence type="ECO:0000256" key="1">
    <source>
        <dbReference type="ARBA" id="ARBA00007626"/>
    </source>
</evidence>
<dbReference type="Proteomes" id="UP000236630">
    <property type="component" value="Unassembled WGS sequence"/>
</dbReference>
<dbReference type="AlphaFoldDB" id="A0A2H5Q9N7"/>
<proteinExistence type="inferred from homology"/>
<dbReference type="PANTHER" id="PTHR47941">
    <property type="entry name" value="PENTATRICOPEPTIDE REPEAT-CONTAINING PROTEIN 3, MITOCHONDRIAL"/>
    <property type="match status" value="1"/>
</dbReference>
<comment type="similarity">
    <text evidence="1">Belongs to the PPR family. P subfamily.</text>
</comment>
<name>A0A2H5Q9N7_CITUN</name>
<evidence type="ECO:0000313" key="5">
    <source>
        <dbReference type="Proteomes" id="UP000236630"/>
    </source>
</evidence>
<dbReference type="InterPro" id="IPR011990">
    <property type="entry name" value="TPR-like_helical_dom_sf"/>
</dbReference>
<evidence type="ECO:0008006" key="6">
    <source>
        <dbReference type="Google" id="ProtNLM"/>
    </source>
</evidence>
<evidence type="ECO:0000256" key="2">
    <source>
        <dbReference type="ARBA" id="ARBA00022737"/>
    </source>
</evidence>
<dbReference type="InterPro" id="IPR002885">
    <property type="entry name" value="PPR_rpt"/>
</dbReference>
<reference evidence="4 5" key="1">
    <citation type="journal article" date="2017" name="Front. Genet.">
        <title>Draft sequencing of the heterozygous diploid genome of Satsuma (Citrus unshiu Marc.) using a hybrid assembly approach.</title>
        <authorList>
            <person name="Shimizu T."/>
            <person name="Tanizawa Y."/>
            <person name="Mochizuki T."/>
            <person name="Nagasaki H."/>
            <person name="Yoshioka T."/>
            <person name="Toyoda A."/>
            <person name="Fujiyama A."/>
            <person name="Kaminuma E."/>
            <person name="Nakamura Y."/>
        </authorList>
    </citation>
    <scope>NUCLEOTIDE SEQUENCE [LARGE SCALE GENOMIC DNA]</scope>
    <source>
        <strain evidence="5">cv. Miyagawa wase</strain>
    </source>
</reference>
<accession>A0A2H5Q9N7</accession>
<organism evidence="4 5">
    <name type="scientific">Citrus unshiu</name>
    <name type="common">Satsuma mandarin</name>
    <name type="synonym">Citrus nobilis var. unshiu</name>
    <dbReference type="NCBI Taxonomy" id="55188"/>
    <lineage>
        <taxon>Eukaryota</taxon>
        <taxon>Viridiplantae</taxon>
        <taxon>Streptophyta</taxon>
        <taxon>Embryophyta</taxon>
        <taxon>Tracheophyta</taxon>
        <taxon>Spermatophyta</taxon>
        <taxon>Magnoliopsida</taxon>
        <taxon>eudicotyledons</taxon>
        <taxon>Gunneridae</taxon>
        <taxon>Pentapetalae</taxon>
        <taxon>rosids</taxon>
        <taxon>malvids</taxon>
        <taxon>Sapindales</taxon>
        <taxon>Rutaceae</taxon>
        <taxon>Aurantioideae</taxon>
        <taxon>Citrus</taxon>
    </lineage>
</organism>